<sequence length="505" mass="55560">MISDLLLVWPDLPALSLTALAAALAAAFLTWLVGMRPKSQALASAHEALLEQRTTSLTLQQRLEETSESRQAALADLAAARAHLERVPALEGERRALQDTAAALKAEIATLKTRLEAERGQHAERLAELKEFHKKMEAEFSALASKALGASSEHFLKLVSERFEQHKANATSDLDARQKAIETLVQPLRESLTKFETKVGDLEKVREGAYQQITEQVRNLAEGQINLRTETSRLVQALRQPKTRGRWGEFQLRNVLELAGMSEHADFVEEQSFDHEDGRLRPDVIVRLPGGKSIVVDAKTPLDAYLAAAEATDETERKAHIATHVAHVKAHVKNLGSKEYWKLLTEAPDFVVMFVPGEAFYSAAIDQDPTIFENALKQKVLICTPTTFIALVKAIAYGWQQEKITRNAQQIKDLGQELYDRIAVFGDHMTGVGKALKSTVERYNKAVGSLEGRILPSARKFEAMGISPSGAGLAELEPVEAAPRAITAEHLLSGPEDALEALPAE</sequence>
<evidence type="ECO:0000256" key="1">
    <source>
        <dbReference type="ARBA" id="ARBA00003416"/>
    </source>
</evidence>
<evidence type="ECO:0000256" key="6">
    <source>
        <dbReference type="SAM" id="Coils"/>
    </source>
</evidence>
<evidence type="ECO:0000313" key="9">
    <source>
        <dbReference type="Proteomes" id="UP001597327"/>
    </source>
</evidence>
<dbReference type="Pfam" id="PF02646">
    <property type="entry name" value="RmuC"/>
    <property type="match status" value="1"/>
</dbReference>
<proteinExistence type="inferred from homology"/>
<dbReference type="RefSeq" id="WP_208998781.1">
    <property type="nucleotide sequence ID" value="NZ_JBHUFA010000004.1"/>
</dbReference>
<name>A0ABW4K033_9HYPH</name>
<dbReference type="InterPro" id="IPR003798">
    <property type="entry name" value="DNA_recombination_RmuC"/>
</dbReference>
<evidence type="ECO:0000313" key="8">
    <source>
        <dbReference type="EMBL" id="MFD1696336.1"/>
    </source>
</evidence>
<comment type="function">
    <text evidence="1">Involved in DNA recombination.</text>
</comment>
<accession>A0ABW4K033</accession>
<organism evidence="8 9">
    <name type="scientific">Roseibium aestuarii</name>
    <dbReference type="NCBI Taxonomy" id="2600299"/>
    <lineage>
        <taxon>Bacteria</taxon>
        <taxon>Pseudomonadati</taxon>
        <taxon>Pseudomonadota</taxon>
        <taxon>Alphaproteobacteria</taxon>
        <taxon>Hyphomicrobiales</taxon>
        <taxon>Stappiaceae</taxon>
        <taxon>Roseibium</taxon>
    </lineage>
</organism>
<keyword evidence="7" id="KW-1133">Transmembrane helix</keyword>
<keyword evidence="9" id="KW-1185">Reference proteome</keyword>
<keyword evidence="5" id="KW-0233">DNA recombination</keyword>
<dbReference type="Proteomes" id="UP001597327">
    <property type="component" value="Unassembled WGS sequence"/>
</dbReference>
<keyword evidence="7" id="KW-0812">Transmembrane</keyword>
<keyword evidence="4 6" id="KW-0175">Coiled coil</keyword>
<evidence type="ECO:0000256" key="3">
    <source>
        <dbReference type="ARBA" id="ARBA00021840"/>
    </source>
</evidence>
<evidence type="ECO:0000256" key="7">
    <source>
        <dbReference type="SAM" id="Phobius"/>
    </source>
</evidence>
<comment type="caution">
    <text evidence="8">The sequence shown here is derived from an EMBL/GenBank/DDBJ whole genome shotgun (WGS) entry which is preliminary data.</text>
</comment>
<feature type="transmembrane region" description="Helical" evidence="7">
    <location>
        <begin position="12"/>
        <end position="33"/>
    </location>
</feature>
<feature type="coiled-coil region" evidence="6">
    <location>
        <begin position="87"/>
        <end position="121"/>
    </location>
</feature>
<protein>
    <recommendedName>
        <fullName evidence="3">DNA recombination protein RmuC homolog</fullName>
    </recommendedName>
</protein>
<evidence type="ECO:0000256" key="4">
    <source>
        <dbReference type="ARBA" id="ARBA00023054"/>
    </source>
</evidence>
<keyword evidence="7" id="KW-0472">Membrane</keyword>
<gene>
    <name evidence="8" type="primary">rmuC</name>
    <name evidence="8" type="ORF">ACFSC7_12475</name>
</gene>
<dbReference type="EMBL" id="JBHUFA010000004">
    <property type="protein sequence ID" value="MFD1696336.1"/>
    <property type="molecule type" value="Genomic_DNA"/>
</dbReference>
<dbReference type="PANTHER" id="PTHR30563">
    <property type="entry name" value="DNA RECOMBINATION PROTEIN RMUC"/>
    <property type="match status" value="1"/>
</dbReference>
<evidence type="ECO:0000256" key="5">
    <source>
        <dbReference type="ARBA" id="ARBA00023172"/>
    </source>
</evidence>
<dbReference type="PANTHER" id="PTHR30563:SF0">
    <property type="entry name" value="DNA RECOMBINATION PROTEIN RMUC"/>
    <property type="match status" value="1"/>
</dbReference>
<comment type="similarity">
    <text evidence="2">Belongs to the RmuC family.</text>
</comment>
<evidence type="ECO:0000256" key="2">
    <source>
        <dbReference type="ARBA" id="ARBA00009840"/>
    </source>
</evidence>
<reference evidence="9" key="1">
    <citation type="journal article" date="2019" name="Int. J. Syst. Evol. Microbiol.">
        <title>The Global Catalogue of Microorganisms (GCM) 10K type strain sequencing project: providing services to taxonomists for standard genome sequencing and annotation.</title>
        <authorList>
            <consortium name="The Broad Institute Genomics Platform"/>
            <consortium name="The Broad Institute Genome Sequencing Center for Infectious Disease"/>
            <person name="Wu L."/>
            <person name="Ma J."/>
        </authorList>
    </citation>
    <scope>NUCLEOTIDE SEQUENCE [LARGE SCALE GENOMIC DNA]</scope>
    <source>
        <strain evidence="9">JCM 3369</strain>
    </source>
</reference>